<evidence type="ECO:0000313" key="1">
    <source>
        <dbReference type="Proteomes" id="UP000887563"/>
    </source>
</evidence>
<dbReference type="WBParaSite" id="Minc3s01913g27150">
    <property type="protein sequence ID" value="Minc3s01913g27150"/>
    <property type="gene ID" value="Minc3s01913g27150"/>
</dbReference>
<evidence type="ECO:0000313" key="2">
    <source>
        <dbReference type="WBParaSite" id="Minc3s01913g27150"/>
    </source>
</evidence>
<name>A0A914MKF1_MELIC</name>
<protein>
    <submittedName>
        <fullName evidence="2">Uncharacterized protein</fullName>
    </submittedName>
</protein>
<sequence>MIKDFFDNTDQGFFDNPDISFTRERARHTIVVRNIEPCTLSRDSFILLSVPQPSLYLNLFTMLTLTLLICPTRLPSFHTTFVQSLYLRLS</sequence>
<accession>A0A914MKF1</accession>
<reference evidence="2" key="1">
    <citation type="submission" date="2022-11" db="UniProtKB">
        <authorList>
            <consortium name="WormBaseParasite"/>
        </authorList>
    </citation>
    <scope>IDENTIFICATION</scope>
</reference>
<keyword evidence="1" id="KW-1185">Reference proteome</keyword>
<dbReference type="AlphaFoldDB" id="A0A914MKF1"/>
<dbReference type="Proteomes" id="UP000887563">
    <property type="component" value="Unplaced"/>
</dbReference>
<organism evidence="1 2">
    <name type="scientific">Meloidogyne incognita</name>
    <name type="common">Southern root-knot nematode worm</name>
    <name type="synonym">Oxyuris incognita</name>
    <dbReference type="NCBI Taxonomy" id="6306"/>
    <lineage>
        <taxon>Eukaryota</taxon>
        <taxon>Metazoa</taxon>
        <taxon>Ecdysozoa</taxon>
        <taxon>Nematoda</taxon>
        <taxon>Chromadorea</taxon>
        <taxon>Rhabditida</taxon>
        <taxon>Tylenchina</taxon>
        <taxon>Tylenchomorpha</taxon>
        <taxon>Tylenchoidea</taxon>
        <taxon>Meloidogynidae</taxon>
        <taxon>Meloidogyninae</taxon>
        <taxon>Meloidogyne</taxon>
        <taxon>Meloidogyne incognita group</taxon>
    </lineage>
</organism>
<proteinExistence type="predicted"/>